<evidence type="ECO:0000313" key="2">
    <source>
        <dbReference type="EMBL" id="KAG5277314.1"/>
    </source>
</evidence>
<evidence type="ECO:0000256" key="1">
    <source>
        <dbReference type="SAM" id="MobiDB-lite"/>
    </source>
</evidence>
<feature type="region of interest" description="Disordered" evidence="1">
    <location>
        <begin position="284"/>
        <end position="360"/>
    </location>
</feature>
<dbReference type="EMBL" id="JADWDJ010000008">
    <property type="protein sequence ID" value="KAG5277314.1"/>
    <property type="molecule type" value="Genomic_DNA"/>
</dbReference>
<feature type="region of interest" description="Disordered" evidence="1">
    <location>
        <begin position="1"/>
        <end position="56"/>
    </location>
</feature>
<feature type="compositionally biased region" description="Acidic residues" evidence="1">
    <location>
        <begin position="307"/>
        <end position="322"/>
    </location>
</feature>
<feature type="region of interest" description="Disordered" evidence="1">
    <location>
        <begin position="248"/>
        <end position="268"/>
    </location>
</feature>
<protein>
    <submittedName>
        <fullName evidence="2">Uncharacterized protein</fullName>
    </submittedName>
</protein>
<comment type="caution">
    <text evidence="2">The sequence shown here is derived from an EMBL/GenBank/DDBJ whole genome shotgun (WGS) entry which is preliminary data.</text>
</comment>
<evidence type="ECO:0000313" key="3">
    <source>
        <dbReference type="Proteomes" id="UP000823561"/>
    </source>
</evidence>
<gene>
    <name evidence="2" type="ORF">AALO_G00116100</name>
</gene>
<reference evidence="2" key="1">
    <citation type="submission" date="2020-10" db="EMBL/GenBank/DDBJ databases">
        <title>Chromosome-scale genome assembly of the Allis shad, Alosa alosa.</title>
        <authorList>
            <person name="Margot Z."/>
            <person name="Christophe K."/>
            <person name="Cabau C."/>
            <person name="Louis A."/>
            <person name="Berthelot C."/>
            <person name="Parey E."/>
            <person name="Roest Crollius H."/>
            <person name="Montfort J."/>
            <person name="Robinson-Rechavi M."/>
            <person name="Bucao C."/>
            <person name="Bouchez O."/>
            <person name="Gislard M."/>
            <person name="Lluch J."/>
            <person name="Milhes M."/>
            <person name="Lampietro C."/>
            <person name="Lopez Roques C."/>
            <person name="Donnadieu C."/>
            <person name="Braasch I."/>
            <person name="Desvignes T."/>
            <person name="Postlethwait J."/>
            <person name="Bobe J."/>
            <person name="Guiguen Y."/>
        </authorList>
    </citation>
    <scope>NUCLEOTIDE SEQUENCE</scope>
    <source>
        <strain evidence="2">M-15738</strain>
        <tissue evidence="2">Blood</tissue>
    </source>
</reference>
<name>A0AAV6GS66_9TELE</name>
<proteinExistence type="predicted"/>
<feature type="compositionally biased region" description="Acidic residues" evidence="1">
    <location>
        <begin position="20"/>
        <end position="31"/>
    </location>
</feature>
<organism evidence="2 3">
    <name type="scientific">Alosa alosa</name>
    <name type="common">allis shad</name>
    <dbReference type="NCBI Taxonomy" id="278164"/>
    <lineage>
        <taxon>Eukaryota</taxon>
        <taxon>Metazoa</taxon>
        <taxon>Chordata</taxon>
        <taxon>Craniata</taxon>
        <taxon>Vertebrata</taxon>
        <taxon>Euteleostomi</taxon>
        <taxon>Actinopterygii</taxon>
        <taxon>Neopterygii</taxon>
        <taxon>Teleostei</taxon>
        <taxon>Clupei</taxon>
        <taxon>Clupeiformes</taxon>
        <taxon>Clupeoidei</taxon>
        <taxon>Clupeidae</taxon>
        <taxon>Alosa</taxon>
    </lineage>
</organism>
<dbReference type="AlphaFoldDB" id="A0AAV6GS66"/>
<sequence length="360" mass="40688">MEKGSPLPPAKDLDKRSDKEEEEYDDDDDGFVGESGKDPIESEDDVLSTGIDDFGEEDDGVLDIEIEGGLPGKANNEVVAAPESDGEFFNPVGRKLSIWDTTKLISKWRWSHLRGYHIGLYSHDEAHKNLISSREEDIKSSIPLPIVSIMQKEALRILEKIEQTYRSDLGANHELTKDVQNRIKVVRAQLAAKYASVPTCSTGWPGFLQNWYLCLKRIWYLWPWAKAEEVNEERMGWGQWLRSLLRRAPASTEEEESTPPPAEAQEQTLQTGWGQWLGNLLKRSSTATESREGEESKLPPAAKGEVTESEDSDIPPTDDPEREEGQQSWTGWRQRLGTLRGWRVTGGEKENKLPLESIQS</sequence>
<keyword evidence="3" id="KW-1185">Reference proteome</keyword>
<dbReference type="Proteomes" id="UP000823561">
    <property type="component" value="Chromosome 8"/>
</dbReference>
<accession>A0AAV6GS66</accession>